<keyword evidence="2" id="KW-0378">Hydrolase</keyword>
<dbReference type="Gene3D" id="3.60.21.10">
    <property type="match status" value="1"/>
</dbReference>
<evidence type="ECO:0000259" key="5">
    <source>
        <dbReference type="Pfam" id="PF00149"/>
    </source>
</evidence>
<keyword evidence="3" id="KW-0408">Iron</keyword>
<keyword evidence="1" id="KW-0479">Metal-binding</keyword>
<dbReference type="RefSeq" id="WP_070079579.1">
    <property type="nucleotide sequence ID" value="NZ_CP017415.1"/>
</dbReference>
<name>A0A1D8IRX0_9GAMM</name>
<evidence type="ECO:0000256" key="2">
    <source>
        <dbReference type="ARBA" id="ARBA00022801"/>
    </source>
</evidence>
<sequence>MKLIQITDTHFVPAGQSLYELDPRARLDACIADINAHHRDAALCVITGDLVHRGETEAYHALRESLAALDIPLQLVIGNHDHRARFREAFPETPVDGAGFVQSYRDTEVGRLLFLDTVADGRHVGHYCEARQDWLREVLAGAGDRPAFAFMHHPPFDVGLPSCDVLGIDNAAEARAALRAAGDLRHIFFGHVHRPISGGWRGVSFTTLRATVHQTLLDFETEEEVFFSHEPPAYAVILLDEEQVTVHFHDYLDRSRQVPVRGG</sequence>
<dbReference type="GO" id="GO:0046872">
    <property type="term" value="F:metal ion binding"/>
    <property type="evidence" value="ECO:0007669"/>
    <property type="project" value="UniProtKB-KW"/>
</dbReference>
<dbReference type="AlphaFoldDB" id="A0A1D8IRX0"/>
<dbReference type="Proteomes" id="UP000095401">
    <property type="component" value="Chromosome"/>
</dbReference>
<reference evidence="7" key="1">
    <citation type="submission" date="2016-09" db="EMBL/GenBank/DDBJ databases">
        <title>Acidihalobacter prosperus F5.</title>
        <authorList>
            <person name="Khaleque H.N."/>
            <person name="Ramsay J.P."/>
            <person name="Kaksonen A.H."/>
            <person name="Boxall N.J."/>
            <person name="Watkin E.L.J."/>
        </authorList>
    </citation>
    <scope>NUCLEOTIDE SEQUENCE [LARGE SCALE GENOMIC DNA]</scope>
    <source>
        <strain evidence="7">F5</strain>
    </source>
</reference>
<evidence type="ECO:0000313" key="6">
    <source>
        <dbReference type="EMBL" id="AOU99229.1"/>
    </source>
</evidence>
<comment type="similarity">
    <text evidence="4">Belongs to the cyclic nucleotide phosphodiesterase class-III family.</text>
</comment>
<dbReference type="KEGG" id="aprs:BI364_15950"/>
<gene>
    <name evidence="6" type="ORF">BI364_15950</name>
</gene>
<dbReference type="PANTHER" id="PTHR42988">
    <property type="entry name" value="PHOSPHOHYDROLASE"/>
    <property type="match status" value="1"/>
</dbReference>
<dbReference type="EMBL" id="CP017415">
    <property type="protein sequence ID" value="AOU99229.1"/>
    <property type="molecule type" value="Genomic_DNA"/>
</dbReference>
<organism evidence="6 7">
    <name type="scientific">Acidihalobacter yilgarnensis</name>
    <dbReference type="NCBI Taxonomy" id="2819280"/>
    <lineage>
        <taxon>Bacteria</taxon>
        <taxon>Pseudomonadati</taxon>
        <taxon>Pseudomonadota</taxon>
        <taxon>Gammaproteobacteria</taxon>
        <taxon>Chromatiales</taxon>
        <taxon>Ectothiorhodospiraceae</taxon>
        <taxon>Acidihalobacter</taxon>
    </lineage>
</organism>
<evidence type="ECO:0000256" key="4">
    <source>
        <dbReference type="ARBA" id="ARBA00025742"/>
    </source>
</evidence>
<evidence type="ECO:0000256" key="3">
    <source>
        <dbReference type="ARBA" id="ARBA00023004"/>
    </source>
</evidence>
<dbReference type="Pfam" id="PF00149">
    <property type="entry name" value="Metallophos"/>
    <property type="match status" value="1"/>
</dbReference>
<proteinExistence type="inferred from homology"/>
<dbReference type="InterPro" id="IPR026575">
    <property type="entry name" value="GpdQ/CpdA-like"/>
</dbReference>
<dbReference type="SUPFAM" id="SSF56300">
    <property type="entry name" value="Metallo-dependent phosphatases"/>
    <property type="match status" value="1"/>
</dbReference>
<dbReference type="InterPro" id="IPR004843">
    <property type="entry name" value="Calcineurin-like_PHP"/>
</dbReference>
<dbReference type="CDD" id="cd07402">
    <property type="entry name" value="MPP_GpdQ"/>
    <property type="match status" value="1"/>
</dbReference>
<protein>
    <submittedName>
        <fullName evidence="6">Phosphodiesterase</fullName>
    </submittedName>
</protein>
<dbReference type="InterPro" id="IPR029052">
    <property type="entry name" value="Metallo-depent_PP-like"/>
</dbReference>
<dbReference type="PANTHER" id="PTHR42988:SF2">
    <property type="entry name" value="CYCLIC NUCLEOTIDE PHOSPHODIESTERASE CBUA0032-RELATED"/>
    <property type="match status" value="1"/>
</dbReference>
<evidence type="ECO:0000313" key="7">
    <source>
        <dbReference type="Proteomes" id="UP000095401"/>
    </source>
</evidence>
<evidence type="ECO:0000256" key="1">
    <source>
        <dbReference type="ARBA" id="ARBA00022723"/>
    </source>
</evidence>
<keyword evidence="7" id="KW-1185">Reference proteome</keyword>
<accession>A0A1D8IRX0</accession>
<feature type="domain" description="Calcineurin-like phosphoesterase" evidence="5">
    <location>
        <begin position="1"/>
        <end position="195"/>
    </location>
</feature>
<dbReference type="InterPro" id="IPR050884">
    <property type="entry name" value="CNP_phosphodiesterase-III"/>
</dbReference>
<dbReference type="GO" id="GO:0004112">
    <property type="term" value="F:cyclic-nucleotide phosphodiesterase activity"/>
    <property type="evidence" value="ECO:0007669"/>
    <property type="project" value="InterPro"/>
</dbReference>